<comment type="caution">
    <text evidence="2">The sequence shown here is derived from an EMBL/GenBank/DDBJ whole genome shotgun (WGS) entry which is preliminary data.</text>
</comment>
<reference evidence="2" key="2">
    <citation type="submission" date="2023-05" db="EMBL/GenBank/DDBJ databases">
        <authorList>
            <consortium name="Lawrence Berkeley National Laboratory"/>
            <person name="Steindorff A."/>
            <person name="Hensen N."/>
            <person name="Bonometti L."/>
            <person name="Westerberg I."/>
            <person name="Brannstrom I.O."/>
            <person name="Guillou S."/>
            <person name="Cros-Aarteil S."/>
            <person name="Calhoun S."/>
            <person name="Haridas S."/>
            <person name="Kuo A."/>
            <person name="Mondo S."/>
            <person name="Pangilinan J."/>
            <person name="Riley R."/>
            <person name="Labutti K."/>
            <person name="Andreopoulos B."/>
            <person name="Lipzen A."/>
            <person name="Chen C."/>
            <person name="Yanf M."/>
            <person name="Daum C."/>
            <person name="Ng V."/>
            <person name="Clum A."/>
            <person name="Ohm R."/>
            <person name="Martin F."/>
            <person name="Silar P."/>
            <person name="Natvig D."/>
            <person name="Lalanne C."/>
            <person name="Gautier V."/>
            <person name="Ament-Velasquez S.L."/>
            <person name="Kruys A."/>
            <person name="Hutchinson M.I."/>
            <person name="Powell A.J."/>
            <person name="Barry K."/>
            <person name="Miller A.N."/>
            <person name="Grigoriev I.V."/>
            <person name="Debuchy R."/>
            <person name="Gladieux P."/>
            <person name="Thoren M.H."/>
            <person name="Johannesson H."/>
        </authorList>
    </citation>
    <scope>NUCLEOTIDE SEQUENCE</scope>
    <source>
        <strain evidence="2">CBS 538.74</strain>
    </source>
</reference>
<feature type="region of interest" description="Disordered" evidence="1">
    <location>
        <begin position="725"/>
        <end position="773"/>
    </location>
</feature>
<protein>
    <submittedName>
        <fullName evidence="2">Uncharacterized protein</fullName>
    </submittedName>
</protein>
<proteinExistence type="predicted"/>
<sequence length="773" mass="88804">MVAPKLSGKGGNDRRHPVHSFFRPGFDGRAKVVDVSVLYAGDLLEQAAFDLLVNLVDELTEVATANSLILETELHDGFSDAELVQYMKQNRRDDGGFDLEFDGWENLAKEQRDQLAQRLKDGALQANDETKSRPADLDVVAARLREIDNHQDTLPPVASRSPRYDRSPTPIYDEVAETKKSEMVAYHDLIKDGGRPLYPISLLEEVLNDPEGHREMLLPWQPYPNPSIPKWNVFREQLWSWRAFRNWQKDNREYNEEEKFAAFVEEGEHKEAESTANEWAKWAHPGMTESQYLKSLRVQFERRQTENGADDEEEGFSAFLEETKRRNLEAGYMWPGMAEDEYRRVLRGEFNARQKKLRDLFRDYFYWLREDHGRGGFPEYVAEAKRRLAKHGFTRTSQLDKDPTRQDKLTTWIEYLNYEYSWHDRYERSIKRLRPKYNEAWKKLADSGVLRPGETDETLGTIESAFRRQGEKDQAGEAVASAEAAAKAAVSETEKAKTGRSSFTEQQRTRRLAAAHYRLVAAKEALKTIKRRGDLITEFIRETWDYPEEKRNLHRQRLLLQWILEQVPLIEAELNEPKVAGGGSRAGRGAKRGRLYQDAEVTDDRRPTKRKRGESSSLANDTGPSAQARKPSKRGRRDGTGHERPSKRLRNDGQDSTPRDAVAVEISDVPKNRPLRSTEMSRSRAISQQPLLEKSTDAFTKDNASQTLLRASNGDGAVQLRRSARIAARQDPSGSAVAHPRITENVRQRSRRKVAQERTPLHPQGRKSVNRCR</sequence>
<evidence type="ECO:0000313" key="2">
    <source>
        <dbReference type="EMBL" id="KAK4152083.1"/>
    </source>
</evidence>
<reference evidence="2" key="1">
    <citation type="journal article" date="2023" name="Mol. Phylogenet. Evol.">
        <title>Genome-scale phylogeny and comparative genomics of the fungal order Sordariales.</title>
        <authorList>
            <person name="Hensen N."/>
            <person name="Bonometti L."/>
            <person name="Westerberg I."/>
            <person name="Brannstrom I.O."/>
            <person name="Guillou S."/>
            <person name="Cros-Aarteil S."/>
            <person name="Calhoun S."/>
            <person name="Haridas S."/>
            <person name="Kuo A."/>
            <person name="Mondo S."/>
            <person name="Pangilinan J."/>
            <person name="Riley R."/>
            <person name="LaButti K."/>
            <person name="Andreopoulos B."/>
            <person name="Lipzen A."/>
            <person name="Chen C."/>
            <person name="Yan M."/>
            <person name="Daum C."/>
            <person name="Ng V."/>
            <person name="Clum A."/>
            <person name="Steindorff A."/>
            <person name="Ohm R.A."/>
            <person name="Martin F."/>
            <person name="Silar P."/>
            <person name="Natvig D.O."/>
            <person name="Lalanne C."/>
            <person name="Gautier V."/>
            <person name="Ament-Velasquez S.L."/>
            <person name="Kruys A."/>
            <person name="Hutchinson M.I."/>
            <person name="Powell A.J."/>
            <person name="Barry K."/>
            <person name="Miller A.N."/>
            <person name="Grigoriev I.V."/>
            <person name="Debuchy R."/>
            <person name="Gladieux P."/>
            <person name="Hiltunen Thoren M."/>
            <person name="Johannesson H."/>
        </authorList>
    </citation>
    <scope>NUCLEOTIDE SEQUENCE</scope>
    <source>
        <strain evidence="2">CBS 538.74</strain>
    </source>
</reference>
<gene>
    <name evidence="2" type="ORF">C8A00DRAFT_16590</name>
</gene>
<feature type="compositionally biased region" description="Polar residues" evidence="1">
    <location>
        <begin position="615"/>
        <end position="625"/>
    </location>
</feature>
<feature type="compositionally biased region" description="Basic residues" evidence="1">
    <location>
        <begin position="764"/>
        <end position="773"/>
    </location>
</feature>
<organism evidence="2 3">
    <name type="scientific">Chaetomidium leptoderma</name>
    <dbReference type="NCBI Taxonomy" id="669021"/>
    <lineage>
        <taxon>Eukaryota</taxon>
        <taxon>Fungi</taxon>
        <taxon>Dikarya</taxon>
        <taxon>Ascomycota</taxon>
        <taxon>Pezizomycotina</taxon>
        <taxon>Sordariomycetes</taxon>
        <taxon>Sordariomycetidae</taxon>
        <taxon>Sordariales</taxon>
        <taxon>Chaetomiaceae</taxon>
        <taxon>Chaetomidium</taxon>
    </lineage>
</organism>
<name>A0AAN6VIC3_9PEZI</name>
<feature type="compositionally biased region" description="Polar residues" evidence="1">
    <location>
        <begin position="678"/>
        <end position="689"/>
    </location>
</feature>
<feature type="compositionally biased region" description="Basic and acidic residues" evidence="1">
    <location>
        <begin position="637"/>
        <end position="653"/>
    </location>
</feature>
<keyword evidence="3" id="KW-1185">Reference proteome</keyword>
<feature type="region of interest" description="Disordered" evidence="1">
    <location>
        <begin position="578"/>
        <end position="689"/>
    </location>
</feature>
<dbReference type="Proteomes" id="UP001302745">
    <property type="component" value="Unassembled WGS sequence"/>
</dbReference>
<dbReference type="EMBL" id="MU856988">
    <property type="protein sequence ID" value="KAK4152083.1"/>
    <property type="molecule type" value="Genomic_DNA"/>
</dbReference>
<dbReference type="AlphaFoldDB" id="A0AAN6VIC3"/>
<accession>A0AAN6VIC3</accession>
<evidence type="ECO:0000256" key="1">
    <source>
        <dbReference type="SAM" id="MobiDB-lite"/>
    </source>
</evidence>
<evidence type="ECO:0000313" key="3">
    <source>
        <dbReference type="Proteomes" id="UP001302745"/>
    </source>
</evidence>